<keyword evidence="3" id="KW-1185">Reference proteome</keyword>
<name>A0AAW9RNL0_9HYPH</name>
<feature type="transmembrane region" description="Helical" evidence="1">
    <location>
        <begin position="12"/>
        <end position="35"/>
    </location>
</feature>
<sequence>MATSRMHAADFWASICFFIVGVYMAVSGLGMPGAGGFIEDGGEPGRVPILLGVVIALLALTLLVRSALAGGFRPSAIRTEDPAERAGLWRCGVTAAGCSVYAVGLVGARIGGWHVPYDAATALFVFLFVVIAEWPLATEHGARRWQRLSERWPGIAAVVAGIGAPLPAAWRPRAWLVVNAALMAVIVSALVTIVFERYFFVALP</sequence>
<keyword evidence="1" id="KW-1133">Transmembrane helix</keyword>
<gene>
    <name evidence="2" type="ORF">V3328_03695</name>
</gene>
<proteinExistence type="predicted"/>
<evidence type="ECO:0000313" key="2">
    <source>
        <dbReference type="EMBL" id="MEJ8570559.1"/>
    </source>
</evidence>
<evidence type="ECO:0000313" key="3">
    <source>
        <dbReference type="Proteomes" id="UP001378188"/>
    </source>
</evidence>
<evidence type="ECO:0000256" key="1">
    <source>
        <dbReference type="SAM" id="Phobius"/>
    </source>
</evidence>
<dbReference type="Proteomes" id="UP001378188">
    <property type="component" value="Unassembled WGS sequence"/>
</dbReference>
<feature type="transmembrane region" description="Helical" evidence="1">
    <location>
        <begin position="47"/>
        <end position="68"/>
    </location>
</feature>
<feature type="transmembrane region" description="Helical" evidence="1">
    <location>
        <begin position="114"/>
        <end position="132"/>
    </location>
</feature>
<protein>
    <submittedName>
        <fullName evidence="2">Uncharacterized protein</fullName>
    </submittedName>
</protein>
<dbReference type="EMBL" id="JAZHOF010000002">
    <property type="protein sequence ID" value="MEJ8570559.1"/>
    <property type="molecule type" value="Genomic_DNA"/>
</dbReference>
<dbReference type="RefSeq" id="WP_340328306.1">
    <property type="nucleotide sequence ID" value="NZ_JAZHOF010000002.1"/>
</dbReference>
<dbReference type="AlphaFoldDB" id="A0AAW9RNL0"/>
<accession>A0AAW9RNL0</accession>
<organism evidence="2 3">
    <name type="scientific">Microbaculum marinum</name>
    <dbReference type="NCBI Taxonomy" id="1764581"/>
    <lineage>
        <taxon>Bacteria</taxon>
        <taxon>Pseudomonadati</taxon>
        <taxon>Pseudomonadota</taxon>
        <taxon>Alphaproteobacteria</taxon>
        <taxon>Hyphomicrobiales</taxon>
        <taxon>Tepidamorphaceae</taxon>
        <taxon>Microbaculum</taxon>
    </lineage>
</organism>
<reference evidence="2 3" key="1">
    <citation type="submission" date="2024-02" db="EMBL/GenBank/DDBJ databases">
        <title>Genome analysis and characterization of Microbaculum marinisediminis sp. nov., isolated from marine sediment.</title>
        <authorList>
            <person name="Du Z.-J."/>
            <person name="Ye Y.-Q."/>
            <person name="Zhang Z.-R."/>
            <person name="Yuan S.-M."/>
            <person name="Zhang X.-Y."/>
        </authorList>
    </citation>
    <scope>NUCLEOTIDE SEQUENCE [LARGE SCALE GENOMIC DNA]</scope>
    <source>
        <strain evidence="2 3">SDUM1044001</strain>
    </source>
</reference>
<keyword evidence="1" id="KW-0812">Transmembrane</keyword>
<comment type="caution">
    <text evidence="2">The sequence shown here is derived from an EMBL/GenBank/DDBJ whole genome shotgun (WGS) entry which is preliminary data.</text>
</comment>
<feature type="transmembrane region" description="Helical" evidence="1">
    <location>
        <begin position="88"/>
        <end position="108"/>
    </location>
</feature>
<feature type="transmembrane region" description="Helical" evidence="1">
    <location>
        <begin position="176"/>
        <end position="195"/>
    </location>
</feature>
<keyword evidence="1" id="KW-0472">Membrane</keyword>